<feature type="region of interest" description="Disordered" evidence="1">
    <location>
        <begin position="266"/>
        <end position="302"/>
    </location>
</feature>
<evidence type="ECO:0000256" key="1">
    <source>
        <dbReference type="SAM" id="MobiDB-lite"/>
    </source>
</evidence>
<dbReference type="Proteomes" id="UP000749646">
    <property type="component" value="Unassembled WGS sequence"/>
</dbReference>
<dbReference type="AlphaFoldDB" id="A0A9P6M2D5"/>
<evidence type="ECO:0000313" key="3">
    <source>
        <dbReference type="Proteomes" id="UP000749646"/>
    </source>
</evidence>
<feature type="region of interest" description="Disordered" evidence="1">
    <location>
        <begin position="1"/>
        <end position="254"/>
    </location>
</feature>
<feature type="compositionally biased region" description="Acidic residues" evidence="1">
    <location>
        <begin position="268"/>
        <end position="281"/>
    </location>
</feature>
<accession>A0A9P6M2D5</accession>
<feature type="compositionally biased region" description="Low complexity" evidence="1">
    <location>
        <begin position="43"/>
        <end position="58"/>
    </location>
</feature>
<protein>
    <submittedName>
        <fullName evidence="2">Uncharacterized protein</fullName>
    </submittedName>
</protein>
<keyword evidence="3" id="KW-1185">Reference proteome</keyword>
<comment type="caution">
    <text evidence="2">The sequence shown here is derived from an EMBL/GenBank/DDBJ whole genome shotgun (WGS) entry which is preliminary data.</text>
</comment>
<dbReference type="OrthoDB" id="5531344at2759"/>
<feature type="compositionally biased region" description="Polar residues" evidence="1">
    <location>
        <begin position="89"/>
        <end position="119"/>
    </location>
</feature>
<name>A0A9P6M2D5_9FUNG</name>
<evidence type="ECO:0000313" key="2">
    <source>
        <dbReference type="EMBL" id="KAF9962689.1"/>
    </source>
</evidence>
<sequence length="302" mass="30560">MNDGLGSTLAGPDRPGATNSSGAGGSATVIKLKRHGGSGSSSLARAVQQQLAQRKAAVSSGQTLDEARNNGSIPMFRVTPTPYRDAGSDSGSTIAKSGTSTLHISSPASSIDTSHTPTVDFTDPLKRGVTGRGPIKSRRKSVAKGLDPTSTMASIPVAHSTSSGTPVGTTPLTPQSNQSLGISEASLGSVSTSKPKAATTKKSRKKKGEDNGEEAVATTQGSSRAAGRGKGGFGLGKGKGGNRPLALGLGKGKGGAYRQELLRRAEVEEFGDDSDEDAEDDNGLRNSNVDASSTEAPSNVVN</sequence>
<dbReference type="EMBL" id="JAAAHW010006365">
    <property type="protein sequence ID" value="KAF9962689.1"/>
    <property type="molecule type" value="Genomic_DNA"/>
</dbReference>
<proteinExistence type="predicted"/>
<organism evidence="2 3">
    <name type="scientific">Modicella reniformis</name>
    <dbReference type="NCBI Taxonomy" id="1440133"/>
    <lineage>
        <taxon>Eukaryota</taxon>
        <taxon>Fungi</taxon>
        <taxon>Fungi incertae sedis</taxon>
        <taxon>Mucoromycota</taxon>
        <taxon>Mortierellomycotina</taxon>
        <taxon>Mortierellomycetes</taxon>
        <taxon>Mortierellales</taxon>
        <taxon>Mortierellaceae</taxon>
        <taxon>Modicella</taxon>
    </lineage>
</organism>
<feature type="compositionally biased region" description="Polar residues" evidence="1">
    <location>
        <begin position="175"/>
        <end position="190"/>
    </location>
</feature>
<feature type="compositionally biased region" description="Polar residues" evidence="1">
    <location>
        <begin position="284"/>
        <end position="302"/>
    </location>
</feature>
<reference evidence="2" key="1">
    <citation type="journal article" date="2020" name="Fungal Divers.">
        <title>Resolving the Mortierellaceae phylogeny through synthesis of multi-gene phylogenetics and phylogenomics.</title>
        <authorList>
            <person name="Vandepol N."/>
            <person name="Liber J."/>
            <person name="Desiro A."/>
            <person name="Na H."/>
            <person name="Kennedy M."/>
            <person name="Barry K."/>
            <person name="Grigoriev I.V."/>
            <person name="Miller A.N."/>
            <person name="O'Donnell K."/>
            <person name="Stajich J.E."/>
            <person name="Bonito G."/>
        </authorList>
    </citation>
    <scope>NUCLEOTIDE SEQUENCE</scope>
    <source>
        <strain evidence="2">MES-2147</strain>
    </source>
</reference>
<feature type="compositionally biased region" description="Gly residues" evidence="1">
    <location>
        <begin position="228"/>
        <end position="241"/>
    </location>
</feature>
<gene>
    <name evidence="2" type="ORF">BGZ65_008472</name>
</gene>
<feature type="compositionally biased region" description="Low complexity" evidence="1">
    <location>
        <begin position="160"/>
        <end position="174"/>
    </location>
</feature>
<feature type="non-terminal residue" evidence="2">
    <location>
        <position position="302"/>
    </location>
</feature>